<feature type="transmembrane region" description="Helical" evidence="1">
    <location>
        <begin position="37"/>
        <end position="56"/>
    </location>
</feature>
<comment type="caution">
    <text evidence="3">The sequence shown here is derived from an EMBL/GenBank/DDBJ whole genome shotgun (WGS) entry which is preliminary data.</text>
</comment>
<keyword evidence="1" id="KW-0472">Membrane</keyword>
<dbReference type="PANTHER" id="PTHR22911:SF103">
    <property type="entry name" value="BLR2811 PROTEIN"/>
    <property type="match status" value="1"/>
</dbReference>
<dbReference type="InterPro" id="IPR037185">
    <property type="entry name" value="EmrE-like"/>
</dbReference>
<dbReference type="AlphaFoldDB" id="A0A369TFT3"/>
<name>A0A369TFT3_9RHOB</name>
<sequence>MPQLSDNTRGALLMMASMACFTFGDACMKLASADLPLSQLLVLRGLFASLIIYLVARRMNALTLDLAARDWNLIALRAVAEVAAAWFFLTALFNMPIANVTALLQMLPLTVTLASAVFFGEPVGWRRWTAILIGFGGMLLIVRPGTEGFNAYSIYALIAVVCVTVRDLATRRMSASVPSLTVTLSASLAVLAFAAVLSLGEDWQPLDASLWGLVAAMSVFIIGGYLFSVMTMRTGEVSVVTPFRYTGLVWALVLGWAIFGEWPVPLTFLGAGIIIATGVFTLLREARARRLQAKTVRI</sequence>
<dbReference type="RefSeq" id="WP_114512974.1">
    <property type="nucleotide sequence ID" value="NZ_QPMK01000029.1"/>
</dbReference>
<dbReference type="EMBL" id="QPMK01000029">
    <property type="protein sequence ID" value="RDD64110.1"/>
    <property type="molecule type" value="Genomic_DNA"/>
</dbReference>
<feature type="transmembrane region" description="Helical" evidence="1">
    <location>
        <begin position="76"/>
        <end position="97"/>
    </location>
</feature>
<feature type="transmembrane region" description="Helical" evidence="1">
    <location>
        <begin position="242"/>
        <end position="259"/>
    </location>
</feature>
<feature type="transmembrane region" description="Helical" evidence="1">
    <location>
        <begin position="181"/>
        <end position="199"/>
    </location>
</feature>
<dbReference type="Pfam" id="PF00892">
    <property type="entry name" value="EamA"/>
    <property type="match status" value="2"/>
</dbReference>
<dbReference type="GO" id="GO:0016020">
    <property type="term" value="C:membrane"/>
    <property type="evidence" value="ECO:0007669"/>
    <property type="project" value="InterPro"/>
</dbReference>
<feature type="transmembrane region" description="Helical" evidence="1">
    <location>
        <begin position="211"/>
        <end position="230"/>
    </location>
</feature>
<evidence type="ECO:0000313" key="4">
    <source>
        <dbReference type="Proteomes" id="UP000253977"/>
    </source>
</evidence>
<evidence type="ECO:0000256" key="1">
    <source>
        <dbReference type="SAM" id="Phobius"/>
    </source>
</evidence>
<dbReference type="InterPro" id="IPR000620">
    <property type="entry name" value="EamA_dom"/>
</dbReference>
<feature type="transmembrane region" description="Helical" evidence="1">
    <location>
        <begin position="265"/>
        <end position="283"/>
    </location>
</feature>
<proteinExistence type="predicted"/>
<protein>
    <submittedName>
        <fullName evidence="3">DMT family transporter</fullName>
    </submittedName>
</protein>
<feature type="transmembrane region" description="Helical" evidence="1">
    <location>
        <begin position="128"/>
        <end position="146"/>
    </location>
</feature>
<feature type="domain" description="EamA" evidence="2">
    <location>
        <begin position="9"/>
        <end position="142"/>
    </location>
</feature>
<dbReference type="PANTHER" id="PTHR22911">
    <property type="entry name" value="ACYL-MALONYL CONDENSING ENZYME-RELATED"/>
    <property type="match status" value="1"/>
</dbReference>
<reference evidence="3 4" key="1">
    <citation type="submission" date="2018-07" db="EMBL/GenBank/DDBJ databases">
        <title>Thalassococcus profundi sp. nov., a marine bacterium isolated from deep seawater of Okinawa Trough.</title>
        <authorList>
            <person name="Yu M."/>
        </authorList>
    </citation>
    <scope>NUCLEOTIDE SEQUENCE [LARGE SCALE GENOMIC DNA]</scope>
    <source>
        <strain evidence="3 4">WRAS1</strain>
    </source>
</reference>
<dbReference type="SUPFAM" id="SSF103481">
    <property type="entry name" value="Multidrug resistance efflux transporter EmrE"/>
    <property type="match status" value="2"/>
</dbReference>
<evidence type="ECO:0000313" key="3">
    <source>
        <dbReference type="EMBL" id="RDD64110.1"/>
    </source>
</evidence>
<dbReference type="OrthoDB" id="7165334at2"/>
<feature type="transmembrane region" description="Helical" evidence="1">
    <location>
        <begin position="152"/>
        <end position="169"/>
    </location>
</feature>
<dbReference type="Proteomes" id="UP000253977">
    <property type="component" value="Unassembled WGS sequence"/>
</dbReference>
<organism evidence="3 4">
    <name type="scientific">Thalassococcus profundi</name>
    <dbReference type="NCBI Taxonomy" id="2282382"/>
    <lineage>
        <taxon>Bacteria</taxon>
        <taxon>Pseudomonadati</taxon>
        <taxon>Pseudomonadota</taxon>
        <taxon>Alphaproteobacteria</taxon>
        <taxon>Rhodobacterales</taxon>
        <taxon>Roseobacteraceae</taxon>
        <taxon>Thalassococcus</taxon>
    </lineage>
</organism>
<accession>A0A369TFT3</accession>
<feature type="domain" description="EamA" evidence="2">
    <location>
        <begin position="154"/>
        <end position="279"/>
    </location>
</feature>
<evidence type="ECO:0000259" key="2">
    <source>
        <dbReference type="Pfam" id="PF00892"/>
    </source>
</evidence>
<keyword evidence="1" id="KW-1133">Transmembrane helix</keyword>
<gene>
    <name evidence="3" type="ORF">DU478_21835</name>
</gene>
<keyword evidence="1" id="KW-0812">Transmembrane</keyword>
<keyword evidence="4" id="KW-1185">Reference proteome</keyword>
<feature type="transmembrane region" description="Helical" evidence="1">
    <location>
        <begin position="103"/>
        <end position="121"/>
    </location>
</feature>